<evidence type="ECO:0000313" key="4">
    <source>
        <dbReference type="Proteomes" id="UP000283805"/>
    </source>
</evidence>
<protein>
    <recommendedName>
        <fullName evidence="5">Cox cluster protein</fullName>
    </recommendedName>
</protein>
<dbReference type="Proteomes" id="UP000283805">
    <property type="component" value="Unassembled WGS sequence"/>
</dbReference>
<keyword evidence="2" id="KW-1133">Transmembrane helix</keyword>
<accession>A0A3R7GF58</accession>
<evidence type="ECO:0000256" key="2">
    <source>
        <dbReference type="SAM" id="Phobius"/>
    </source>
</evidence>
<dbReference type="Pfam" id="PF24396">
    <property type="entry name" value="DUF7541"/>
    <property type="match status" value="1"/>
</dbReference>
<evidence type="ECO:0000256" key="1">
    <source>
        <dbReference type="SAM" id="MobiDB-lite"/>
    </source>
</evidence>
<proteinExistence type="predicted"/>
<evidence type="ECO:0000313" key="3">
    <source>
        <dbReference type="EMBL" id="RKD88070.1"/>
    </source>
</evidence>
<gene>
    <name evidence="3" type="ORF">ATJ93_4385</name>
</gene>
<comment type="caution">
    <text evidence="3">The sequence shown here is derived from an EMBL/GenBank/DDBJ whole genome shotgun (WGS) entry which is preliminary data.</text>
</comment>
<name>A0A3R7GF58_9EURY</name>
<dbReference type="OrthoDB" id="206484at2157"/>
<dbReference type="EMBL" id="RAPO01000006">
    <property type="protein sequence ID" value="RKD88070.1"/>
    <property type="molecule type" value="Genomic_DNA"/>
</dbReference>
<feature type="compositionally biased region" description="Basic and acidic residues" evidence="1">
    <location>
        <begin position="1"/>
        <end position="19"/>
    </location>
</feature>
<dbReference type="AlphaFoldDB" id="A0A3R7GF58"/>
<sequence>MERERESDPASESAREPDPNRSSAWPLVAALGIVAAEAGVLFGLVVIAVAGVLAVGASFAAMLHEAGYAATPWRPLRLIGAVVAVASAAVWLAVAPAVTPTALVDAAATDGVAVRAAVVVGAAALLILAGFAGPVVSSRGRTGGRNLEH</sequence>
<evidence type="ECO:0008006" key="5">
    <source>
        <dbReference type="Google" id="ProtNLM"/>
    </source>
</evidence>
<keyword evidence="4" id="KW-1185">Reference proteome</keyword>
<keyword evidence="2" id="KW-0812">Transmembrane</keyword>
<keyword evidence="2" id="KW-0472">Membrane</keyword>
<organism evidence="3 4">
    <name type="scientific">Halopiger aswanensis</name>
    <dbReference type="NCBI Taxonomy" id="148449"/>
    <lineage>
        <taxon>Archaea</taxon>
        <taxon>Methanobacteriati</taxon>
        <taxon>Methanobacteriota</taxon>
        <taxon>Stenosarchaea group</taxon>
        <taxon>Halobacteria</taxon>
        <taxon>Halobacteriales</taxon>
        <taxon>Natrialbaceae</taxon>
        <taxon>Halopiger</taxon>
    </lineage>
</organism>
<reference evidence="3 4" key="1">
    <citation type="submission" date="2018-09" db="EMBL/GenBank/DDBJ databases">
        <title>Genomic Encyclopedia of Archaeal and Bacterial Type Strains, Phase II (KMG-II): from individual species to whole genera.</title>
        <authorList>
            <person name="Goeker M."/>
        </authorList>
    </citation>
    <scope>NUCLEOTIDE SEQUENCE [LARGE SCALE GENOMIC DNA]</scope>
    <source>
        <strain evidence="3 4">DSM 13151</strain>
    </source>
</reference>
<feature type="transmembrane region" description="Helical" evidence="2">
    <location>
        <begin position="27"/>
        <end position="55"/>
    </location>
</feature>
<dbReference type="RefSeq" id="WP_120246767.1">
    <property type="nucleotide sequence ID" value="NZ_RAPO01000006.1"/>
</dbReference>
<feature type="transmembrane region" description="Helical" evidence="2">
    <location>
        <begin position="114"/>
        <end position="136"/>
    </location>
</feature>
<feature type="transmembrane region" description="Helical" evidence="2">
    <location>
        <begin position="76"/>
        <end position="94"/>
    </location>
</feature>
<feature type="region of interest" description="Disordered" evidence="1">
    <location>
        <begin position="1"/>
        <end position="22"/>
    </location>
</feature>
<dbReference type="InterPro" id="IPR055963">
    <property type="entry name" value="DUF7541"/>
</dbReference>